<dbReference type="EMBL" id="SRLO01000353">
    <property type="protein sequence ID" value="TNN59566.1"/>
    <property type="molecule type" value="Genomic_DNA"/>
</dbReference>
<name>A0A4Z2H1C7_9TELE</name>
<dbReference type="AlphaFoldDB" id="A0A4Z2H1C7"/>
<evidence type="ECO:0000313" key="1">
    <source>
        <dbReference type="EMBL" id="TNN59566.1"/>
    </source>
</evidence>
<sequence>MVVKQTLRITKRSSLNVTVLATDSKLLRTGGVAFSPLRPVCLARLNSRRLTLRQTEATVNHHGGRINKTKTCSASVGKKLADAPYVVCINALQETRDPLGTKQKR</sequence>
<keyword evidence="2" id="KW-1185">Reference proteome</keyword>
<protein>
    <submittedName>
        <fullName evidence="1">Uncharacterized protein</fullName>
    </submittedName>
</protein>
<proteinExistence type="predicted"/>
<dbReference type="Proteomes" id="UP000314294">
    <property type="component" value="Unassembled WGS sequence"/>
</dbReference>
<comment type="caution">
    <text evidence="1">The sequence shown here is derived from an EMBL/GenBank/DDBJ whole genome shotgun (WGS) entry which is preliminary data.</text>
</comment>
<evidence type="ECO:0000313" key="2">
    <source>
        <dbReference type="Proteomes" id="UP000314294"/>
    </source>
</evidence>
<reference evidence="1 2" key="1">
    <citation type="submission" date="2019-03" db="EMBL/GenBank/DDBJ databases">
        <title>First draft genome of Liparis tanakae, snailfish: a comprehensive survey of snailfish specific genes.</title>
        <authorList>
            <person name="Kim W."/>
            <person name="Song I."/>
            <person name="Jeong J.-H."/>
            <person name="Kim D."/>
            <person name="Kim S."/>
            <person name="Ryu S."/>
            <person name="Song J.Y."/>
            <person name="Lee S.K."/>
        </authorList>
    </citation>
    <scope>NUCLEOTIDE SEQUENCE [LARGE SCALE GENOMIC DNA]</scope>
    <source>
        <tissue evidence="1">Muscle</tissue>
    </source>
</reference>
<organism evidence="1 2">
    <name type="scientific">Liparis tanakae</name>
    <name type="common">Tanaka's snailfish</name>
    <dbReference type="NCBI Taxonomy" id="230148"/>
    <lineage>
        <taxon>Eukaryota</taxon>
        <taxon>Metazoa</taxon>
        <taxon>Chordata</taxon>
        <taxon>Craniata</taxon>
        <taxon>Vertebrata</taxon>
        <taxon>Euteleostomi</taxon>
        <taxon>Actinopterygii</taxon>
        <taxon>Neopterygii</taxon>
        <taxon>Teleostei</taxon>
        <taxon>Neoteleostei</taxon>
        <taxon>Acanthomorphata</taxon>
        <taxon>Eupercaria</taxon>
        <taxon>Perciformes</taxon>
        <taxon>Cottioidei</taxon>
        <taxon>Cottales</taxon>
        <taxon>Liparidae</taxon>
        <taxon>Liparis</taxon>
    </lineage>
</organism>
<gene>
    <name evidence="1" type="ORF">EYF80_030216</name>
</gene>
<accession>A0A4Z2H1C7</accession>